<evidence type="ECO:0000313" key="2">
    <source>
        <dbReference type="EMBL" id="MDR6215687.1"/>
    </source>
</evidence>
<feature type="transmembrane region" description="Helical" evidence="1">
    <location>
        <begin position="73"/>
        <end position="93"/>
    </location>
</feature>
<evidence type="ECO:0000313" key="3">
    <source>
        <dbReference type="Proteomes" id="UP001267710"/>
    </source>
</evidence>
<accession>A0ABU1IFX4</accession>
<keyword evidence="1" id="KW-0812">Transmembrane</keyword>
<keyword evidence="1" id="KW-0472">Membrane</keyword>
<keyword evidence="1" id="KW-1133">Transmembrane helix</keyword>
<organism evidence="2 3">
    <name type="scientific">Paracidovorax wautersii</name>
    <dbReference type="NCBI Taxonomy" id="1177982"/>
    <lineage>
        <taxon>Bacteria</taxon>
        <taxon>Pseudomonadati</taxon>
        <taxon>Pseudomonadota</taxon>
        <taxon>Betaproteobacteria</taxon>
        <taxon>Burkholderiales</taxon>
        <taxon>Comamonadaceae</taxon>
        <taxon>Paracidovorax</taxon>
    </lineage>
</organism>
<feature type="transmembrane region" description="Helical" evidence="1">
    <location>
        <begin position="49"/>
        <end position="67"/>
    </location>
</feature>
<dbReference type="RefSeq" id="WP_309830518.1">
    <property type="nucleotide sequence ID" value="NZ_JAVIZX010000001.1"/>
</dbReference>
<reference evidence="2 3" key="1">
    <citation type="submission" date="2023-08" db="EMBL/GenBank/DDBJ databases">
        <title>Functional and genomic diversity of the sorghum phyllosphere microbiome.</title>
        <authorList>
            <person name="Shade A."/>
        </authorList>
    </citation>
    <scope>NUCLEOTIDE SEQUENCE [LARGE SCALE GENOMIC DNA]</scope>
    <source>
        <strain evidence="2 3">SORGH_AS_0335</strain>
    </source>
</reference>
<feature type="transmembrane region" description="Helical" evidence="1">
    <location>
        <begin position="20"/>
        <end position="40"/>
    </location>
</feature>
<dbReference type="EMBL" id="JAVIZX010000001">
    <property type="protein sequence ID" value="MDR6215687.1"/>
    <property type="molecule type" value="Genomic_DNA"/>
</dbReference>
<keyword evidence="3" id="KW-1185">Reference proteome</keyword>
<evidence type="ECO:0000256" key="1">
    <source>
        <dbReference type="SAM" id="Phobius"/>
    </source>
</evidence>
<comment type="caution">
    <text evidence="2">The sequence shown here is derived from an EMBL/GenBank/DDBJ whole genome shotgun (WGS) entry which is preliminary data.</text>
</comment>
<proteinExistence type="predicted"/>
<sequence>MATPAVTPLNIVSRIGAGVLGGYAFTWGFIALLVGVGFAAQMEFHDAEALGYILGFLIFLVAFLWAFCAKSVGRVWLVLAGGGAFMTGAAWLVQQALV</sequence>
<dbReference type="Proteomes" id="UP001267710">
    <property type="component" value="Unassembled WGS sequence"/>
</dbReference>
<name>A0ABU1IFX4_9BURK</name>
<gene>
    <name evidence="2" type="ORF">QE399_003376</name>
</gene>
<protein>
    <submittedName>
        <fullName evidence="2">Nitrogen fixation-related uncharacterized protein</fullName>
    </submittedName>
</protein>